<gene>
    <name evidence="1" type="ORF">DAETH_15730</name>
</gene>
<accession>A0ABM8ACU9</accession>
<organism evidence="1 2">
    <name type="scientific">Deinococcus aetherius</name>
    <dbReference type="NCBI Taxonomy" id="200252"/>
    <lineage>
        <taxon>Bacteria</taxon>
        <taxon>Thermotogati</taxon>
        <taxon>Deinococcota</taxon>
        <taxon>Deinococci</taxon>
        <taxon>Deinococcales</taxon>
        <taxon>Deinococcaceae</taxon>
        <taxon>Deinococcus</taxon>
    </lineage>
</organism>
<keyword evidence="2" id="KW-1185">Reference proteome</keyword>
<sequence length="54" mass="5896">MNAHLHLALGQDRLQALHAEARRARQARAARSQGARPSRLAGVLALLHLRARPA</sequence>
<protein>
    <submittedName>
        <fullName evidence="1">Uncharacterized protein</fullName>
    </submittedName>
</protein>
<evidence type="ECO:0000313" key="2">
    <source>
        <dbReference type="Proteomes" id="UP001064971"/>
    </source>
</evidence>
<dbReference type="RefSeq" id="WP_264774346.1">
    <property type="nucleotide sequence ID" value="NZ_AP026560.1"/>
</dbReference>
<name>A0ABM8ACU9_9DEIO</name>
<reference evidence="1" key="1">
    <citation type="submission" date="2022-07" db="EMBL/GenBank/DDBJ databases">
        <title>Complete Genome Sequence of the Radioresistant Bacterium Deinococcus aetherius ST0316, Isolated from the Air Dust collected in Lower Stratosphere above Japan.</title>
        <authorList>
            <person name="Satoh K."/>
            <person name="Hagiwara K."/>
            <person name="Katsumata K."/>
            <person name="Kubo A."/>
            <person name="Yokobori S."/>
            <person name="Yamagishi A."/>
            <person name="Oono Y."/>
            <person name="Narumi I."/>
        </authorList>
    </citation>
    <scope>NUCLEOTIDE SEQUENCE</scope>
    <source>
        <strain evidence="1">ST0316</strain>
    </source>
</reference>
<dbReference type="EMBL" id="AP026560">
    <property type="protein sequence ID" value="BDP41604.1"/>
    <property type="molecule type" value="Genomic_DNA"/>
</dbReference>
<dbReference type="Proteomes" id="UP001064971">
    <property type="component" value="Chromosome"/>
</dbReference>
<proteinExistence type="predicted"/>
<evidence type="ECO:0000313" key="1">
    <source>
        <dbReference type="EMBL" id="BDP41604.1"/>
    </source>
</evidence>